<evidence type="ECO:0000313" key="4">
    <source>
        <dbReference type="Proteomes" id="UP001597475"/>
    </source>
</evidence>
<dbReference type="EMBL" id="JBHUMK010000020">
    <property type="protein sequence ID" value="MFD2608846.1"/>
    <property type="molecule type" value="Genomic_DNA"/>
</dbReference>
<organism evidence="3 4">
    <name type="scientific">Deinococcus taklimakanensis</name>
    <dbReference type="NCBI Taxonomy" id="536443"/>
    <lineage>
        <taxon>Bacteria</taxon>
        <taxon>Thermotogati</taxon>
        <taxon>Deinococcota</taxon>
        <taxon>Deinococci</taxon>
        <taxon>Deinococcales</taxon>
        <taxon>Deinococcaceae</taxon>
        <taxon>Deinococcus</taxon>
    </lineage>
</organism>
<dbReference type="Proteomes" id="UP001597475">
    <property type="component" value="Unassembled WGS sequence"/>
</dbReference>
<dbReference type="InterPro" id="IPR029069">
    <property type="entry name" value="HotDog_dom_sf"/>
</dbReference>
<dbReference type="InterPro" id="IPR003736">
    <property type="entry name" value="PAAI_dom"/>
</dbReference>
<evidence type="ECO:0000259" key="2">
    <source>
        <dbReference type="Pfam" id="PF03061"/>
    </source>
</evidence>
<gene>
    <name evidence="3" type="ORF">ACFSR9_05240</name>
</gene>
<evidence type="ECO:0000313" key="3">
    <source>
        <dbReference type="EMBL" id="MFD2608846.1"/>
    </source>
</evidence>
<name>A0ABW5P0K1_9DEIO</name>
<sequence>MTEHTRTYSWTDPEFDPEKIKHLSGLEYLQAIARGELPAAPIAATLGMQSPRPEDVQEGRVVFRLKPQNFQYNPIGSVHGGVYATLLDSAVACAIHSTLPAGATYTTLELKVNYIRPLIAGGPEVQAIGEVVHVTRQTGVAEGRIVDEQGRIYAHATTTCLIMRPPRH</sequence>
<dbReference type="Pfam" id="PF03061">
    <property type="entry name" value="4HBT"/>
    <property type="match status" value="1"/>
</dbReference>
<protein>
    <submittedName>
        <fullName evidence="3">Hotdog fold thioesterase</fullName>
    </submittedName>
</protein>
<dbReference type="CDD" id="cd03443">
    <property type="entry name" value="PaaI_thioesterase"/>
    <property type="match status" value="1"/>
</dbReference>
<evidence type="ECO:0000256" key="1">
    <source>
        <dbReference type="ARBA" id="ARBA00022801"/>
    </source>
</evidence>
<reference evidence="4" key="1">
    <citation type="journal article" date="2019" name="Int. J. Syst. Evol. Microbiol.">
        <title>The Global Catalogue of Microorganisms (GCM) 10K type strain sequencing project: providing services to taxonomists for standard genome sequencing and annotation.</title>
        <authorList>
            <consortium name="The Broad Institute Genomics Platform"/>
            <consortium name="The Broad Institute Genome Sequencing Center for Infectious Disease"/>
            <person name="Wu L."/>
            <person name="Ma J."/>
        </authorList>
    </citation>
    <scope>NUCLEOTIDE SEQUENCE [LARGE SCALE GENOMIC DNA]</scope>
    <source>
        <strain evidence="4">KCTC 33842</strain>
    </source>
</reference>
<comment type="caution">
    <text evidence="3">The sequence shown here is derived from an EMBL/GenBank/DDBJ whole genome shotgun (WGS) entry which is preliminary data.</text>
</comment>
<dbReference type="RefSeq" id="WP_386843733.1">
    <property type="nucleotide sequence ID" value="NZ_JBHUMK010000020.1"/>
</dbReference>
<keyword evidence="4" id="KW-1185">Reference proteome</keyword>
<keyword evidence="1" id="KW-0378">Hydrolase</keyword>
<dbReference type="NCBIfam" id="TIGR00369">
    <property type="entry name" value="unchar_dom_1"/>
    <property type="match status" value="1"/>
</dbReference>
<feature type="domain" description="Thioesterase" evidence="2">
    <location>
        <begin position="76"/>
        <end position="152"/>
    </location>
</feature>
<proteinExistence type="predicted"/>
<accession>A0ABW5P0K1</accession>
<dbReference type="InterPro" id="IPR006683">
    <property type="entry name" value="Thioestr_dom"/>
</dbReference>
<dbReference type="SUPFAM" id="SSF54637">
    <property type="entry name" value="Thioesterase/thiol ester dehydrase-isomerase"/>
    <property type="match status" value="1"/>
</dbReference>
<dbReference type="PANTHER" id="PTHR43240">
    <property type="entry name" value="1,4-DIHYDROXY-2-NAPHTHOYL-COA THIOESTERASE 1"/>
    <property type="match status" value="1"/>
</dbReference>
<dbReference type="Gene3D" id="3.10.129.10">
    <property type="entry name" value="Hotdog Thioesterase"/>
    <property type="match status" value="1"/>
</dbReference>
<dbReference type="PANTHER" id="PTHR43240:SF1">
    <property type="entry name" value="BLR5584 PROTEIN"/>
    <property type="match status" value="1"/>
</dbReference>